<evidence type="ECO:0000313" key="1">
    <source>
        <dbReference type="EMBL" id="QNI32365.1"/>
    </source>
</evidence>
<dbReference type="EMBL" id="CP060394">
    <property type="protein sequence ID" value="QNI32365.1"/>
    <property type="molecule type" value="Genomic_DNA"/>
</dbReference>
<gene>
    <name evidence="1" type="ORF">H7849_25875</name>
</gene>
<evidence type="ECO:0000313" key="2">
    <source>
        <dbReference type="Proteomes" id="UP000515312"/>
    </source>
</evidence>
<name>A0A7G8BIJ5_9BACT</name>
<reference evidence="1 2" key="1">
    <citation type="submission" date="2020-08" db="EMBL/GenBank/DDBJ databases">
        <title>Edaphobacter telluris sp. nov. and Acidobacterium dinghuensis sp. nov., two acidobacteria isolated from forest soil.</title>
        <authorList>
            <person name="Fu J."/>
            <person name="Qiu L."/>
        </authorList>
    </citation>
    <scope>NUCLEOTIDE SEQUENCE [LARGE SCALE GENOMIC DNA]</scope>
    <source>
        <strain evidence="1">4Y35</strain>
    </source>
</reference>
<dbReference type="AlphaFoldDB" id="A0A7G8BIJ5"/>
<dbReference type="RefSeq" id="WP_186743320.1">
    <property type="nucleotide sequence ID" value="NZ_CP060394.1"/>
</dbReference>
<dbReference type="KEGG" id="adin:H7849_25875"/>
<accession>A0A7G8BIJ5</accession>
<organism evidence="1 2">
    <name type="scientific">Alloacidobacterium dinghuense</name>
    <dbReference type="NCBI Taxonomy" id="2763107"/>
    <lineage>
        <taxon>Bacteria</taxon>
        <taxon>Pseudomonadati</taxon>
        <taxon>Acidobacteriota</taxon>
        <taxon>Terriglobia</taxon>
        <taxon>Terriglobales</taxon>
        <taxon>Acidobacteriaceae</taxon>
        <taxon>Alloacidobacterium</taxon>
    </lineage>
</organism>
<proteinExistence type="predicted"/>
<dbReference type="Proteomes" id="UP000515312">
    <property type="component" value="Chromosome"/>
</dbReference>
<sequence>MSQLAEQFDEPVEMQLRIQRTAEPGVIMAIAWEGGYMTPGQGWITKFVQWVDLRRQLLEMVNIPRKTLDRAEKRFSEGHIFDMDMITRASQLQQMGFQRQTA</sequence>
<keyword evidence="2" id="KW-1185">Reference proteome</keyword>
<protein>
    <submittedName>
        <fullName evidence="1">Uncharacterized protein</fullName>
    </submittedName>
</protein>